<dbReference type="SUPFAM" id="SSF53474">
    <property type="entry name" value="alpha/beta-Hydrolases"/>
    <property type="match status" value="1"/>
</dbReference>
<dbReference type="InterPro" id="IPR029058">
    <property type="entry name" value="AB_hydrolase_fold"/>
</dbReference>
<protein>
    <recommendedName>
        <fullName evidence="2">Phospholipase/carboxylesterase/thioesterase domain-containing protein</fullName>
    </recommendedName>
</protein>
<organism evidence="3 4">
    <name type="scientific">Rhodotorula diobovata</name>
    <dbReference type="NCBI Taxonomy" id="5288"/>
    <lineage>
        <taxon>Eukaryota</taxon>
        <taxon>Fungi</taxon>
        <taxon>Dikarya</taxon>
        <taxon>Basidiomycota</taxon>
        <taxon>Pucciniomycotina</taxon>
        <taxon>Microbotryomycetes</taxon>
        <taxon>Sporidiobolales</taxon>
        <taxon>Sporidiobolaceae</taxon>
        <taxon>Rhodotorula</taxon>
    </lineage>
</organism>
<comment type="caution">
    <text evidence="3">The sequence shown here is derived from an EMBL/GenBank/DDBJ whole genome shotgun (WGS) entry which is preliminary data.</text>
</comment>
<proteinExistence type="predicted"/>
<gene>
    <name evidence="3" type="ORF">DMC30DRAFT_378653</name>
</gene>
<feature type="region of interest" description="Disordered" evidence="1">
    <location>
        <begin position="1"/>
        <end position="25"/>
    </location>
</feature>
<keyword evidence="4" id="KW-1185">Reference proteome</keyword>
<dbReference type="Pfam" id="PF02230">
    <property type="entry name" value="Abhydrolase_2"/>
    <property type="match status" value="1"/>
</dbReference>
<dbReference type="OrthoDB" id="437457at2759"/>
<dbReference type="GO" id="GO:0016787">
    <property type="term" value="F:hydrolase activity"/>
    <property type="evidence" value="ECO:0007669"/>
    <property type="project" value="InterPro"/>
</dbReference>
<dbReference type="STRING" id="5288.A0A5C5FTQ7"/>
<evidence type="ECO:0000313" key="3">
    <source>
        <dbReference type="EMBL" id="TNY19636.1"/>
    </source>
</evidence>
<feature type="region of interest" description="Disordered" evidence="1">
    <location>
        <begin position="179"/>
        <end position="206"/>
    </location>
</feature>
<dbReference type="InterPro" id="IPR003140">
    <property type="entry name" value="PLipase/COase/thioEstase"/>
</dbReference>
<dbReference type="Gene3D" id="3.40.50.1820">
    <property type="entry name" value="alpha/beta hydrolase"/>
    <property type="match status" value="1"/>
</dbReference>
<dbReference type="Proteomes" id="UP000311382">
    <property type="component" value="Unassembled WGS sequence"/>
</dbReference>
<feature type="domain" description="Phospholipase/carboxylesterase/thioesterase" evidence="2">
    <location>
        <begin position="45"/>
        <end position="170"/>
    </location>
</feature>
<name>A0A5C5FTQ7_9BASI</name>
<feature type="compositionally biased region" description="Low complexity" evidence="1">
    <location>
        <begin position="183"/>
        <end position="198"/>
    </location>
</feature>
<evidence type="ECO:0000313" key="4">
    <source>
        <dbReference type="Proteomes" id="UP000311382"/>
    </source>
</evidence>
<dbReference type="EMBL" id="SOZI01000089">
    <property type="protein sequence ID" value="TNY19636.1"/>
    <property type="molecule type" value="Genomic_DNA"/>
</dbReference>
<reference evidence="3 4" key="1">
    <citation type="submission" date="2019-03" db="EMBL/GenBank/DDBJ databases">
        <title>Rhodosporidium diobovatum UCD-FST 08-225 genome sequencing, assembly, and annotation.</title>
        <authorList>
            <person name="Fakankun I.U."/>
            <person name="Fristensky B."/>
            <person name="Levin D.B."/>
        </authorList>
    </citation>
    <scope>NUCLEOTIDE SEQUENCE [LARGE SCALE GENOMIC DNA]</scope>
    <source>
        <strain evidence="3 4">UCD-FST 08-225</strain>
    </source>
</reference>
<evidence type="ECO:0000259" key="2">
    <source>
        <dbReference type="Pfam" id="PF02230"/>
    </source>
</evidence>
<dbReference type="AlphaFoldDB" id="A0A5C5FTQ7"/>
<sequence length="319" mass="33687">MEQQQQATLDLRPLETTHVHPPPNLARVSRFLTPSRYSPSRDGVNQNLLILLHGLGDTAAPFAQLGHSLNLPQTAILSLQGPERVPLLEEEAYQWWDSFTELGELIPNPNPSATLHLLLSLLSHLTAPVSPSPSSSDKAAGTAGGCGWHPSQIHLFGYAQGGTCAAELALAWARAHPIPPPSSAGASSPSPSASPSPAQQTPPGLTAHLGSLVSISAPLLSHPTPSPSTLARTRALVLFRPGADERAVVPAAYQRGFVRAEAVKLPPGSGRGAEGMLRGRDEWERVMRFWSEVLGRKSALELSGEVYEVAQGSGAGAAR</sequence>
<accession>A0A5C5FTQ7</accession>
<evidence type="ECO:0000256" key="1">
    <source>
        <dbReference type="SAM" id="MobiDB-lite"/>
    </source>
</evidence>